<evidence type="ECO:0000256" key="2">
    <source>
        <dbReference type="ARBA" id="ARBA00022679"/>
    </source>
</evidence>
<dbReference type="GO" id="GO:0016757">
    <property type="term" value="F:glycosyltransferase activity"/>
    <property type="evidence" value="ECO:0007669"/>
    <property type="project" value="UniProtKB-KW"/>
</dbReference>
<keyword evidence="5" id="KW-1185">Reference proteome</keyword>
<gene>
    <name evidence="4" type="ORF">CAE01nite_27940</name>
</gene>
<dbReference type="Proteomes" id="UP000321181">
    <property type="component" value="Unassembled WGS sequence"/>
</dbReference>
<proteinExistence type="predicted"/>
<evidence type="ECO:0000259" key="3">
    <source>
        <dbReference type="Pfam" id="PF13579"/>
    </source>
</evidence>
<comment type="caution">
    <text evidence="4">The sequence shown here is derived from an EMBL/GenBank/DDBJ whole genome shotgun (WGS) entry which is preliminary data.</text>
</comment>
<dbReference type="Pfam" id="PF13579">
    <property type="entry name" value="Glyco_trans_4_4"/>
    <property type="match status" value="1"/>
</dbReference>
<dbReference type="EMBL" id="BJYY01000017">
    <property type="protein sequence ID" value="GEO35069.1"/>
    <property type="molecule type" value="Genomic_DNA"/>
</dbReference>
<protein>
    <recommendedName>
        <fullName evidence="3">Glycosyltransferase subfamily 4-like N-terminal domain-containing protein</fullName>
    </recommendedName>
</protein>
<dbReference type="SUPFAM" id="SSF53756">
    <property type="entry name" value="UDP-Glycosyltransferase/glycogen phosphorylase"/>
    <property type="match status" value="1"/>
</dbReference>
<evidence type="ECO:0000313" key="4">
    <source>
        <dbReference type="EMBL" id="GEO35069.1"/>
    </source>
</evidence>
<name>A0A512DF09_9CELL</name>
<keyword evidence="2" id="KW-0808">Transferase</keyword>
<dbReference type="Pfam" id="PF13692">
    <property type="entry name" value="Glyco_trans_1_4"/>
    <property type="match status" value="1"/>
</dbReference>
<feature type="domain" description="Glycosyltransferase subfamily 4-like N-terminal" evidence="3">
    <location>
        <begin position="16"/>
        <end position="153"/>
    </location>
</feature>
<evidence type="ECO:0000256" key="1">
    <source>
        <dbReference type="ARBA" id="ARBA00022676"/>
    </source>
</evidence>
<organism evidence="4 5">
    <name type="scientific">Cellulomonas aerilata</name>
    <dbReference type="NCBI Taxonomy" id="515326"/>
    <lineage>
        <taxon>Bacteria</taxon>
        <taxon>Bacillati</taxon>
        <taxon>Actinomycetota</taxon>
        <taxon>Actinomycetes</taxon>
        <taxon>Micrococcales</taxon>
        <taxon>Cellulomonadaceae</taxon>
        <taxon>Cellulomonas</taxon>
    </lineage>
</organism>
<dbReference type="AlphaFoldDB" id="A0A512DF09"/>
<keyword evidence="1" id="KW-0328">Glycosyltransferase</keyword>
<evidence type="ECO:0000313" key="5">
    <source>
        <dbReference type="Proteomes" id="UP000321181"/>
    </source>
</evidence>
<dbReference type="InterPro" id="IPR028098">
    <property type="entry name" value="Glyco_trans_4-like_N"/>
</dbReference>
<sequence>MPRTQSPLPRRGGRPDVVHVTWQRHGGRAEEIAHALGGRPLHVYPAGLTRRHLFLVRYVLSLLQTVAGLVRLRPRSVIVTNPPVFPGLTVAAYSALTRRPFVLDSHPGSFGDMGNAVARRMLAVTQWLARRASAVMVTVDSYAEQVESWGGRGLVVHEAPPLWQVPAAPGRARRRVLYVGVFAKDEPVEEVVRAAALLPDIDVALTGDLDRCPPGLRESAPANVDFVGFLGPAAYAAEFARADVVMSLTTEPTSIMRSAYEAVYARRPLVTTDWPSLRAVFPTAHHTPNESSGLAAAVREALLDGPEVLDVALREQEQRWAEQVAGLRSALRLG</sequence>
<accession>A0A512DF09</accession>
<dbReference type="Gene3D" id="3.40.50.2000">
    <property type="entry name" value="Glycogen Phosphorylase B"/>
    <property type="match status" value="2"/>
</dbReference>
<reference evidence="4 5" key="1">
    <citation type="submission" date="2019-07" db="EMBL/GenBank/DDBJ databases">
        <title>Whole genome shotgun sequence of Cellulomonas aerilata NBRC 106308.</title>
        <authorList>
            <person name="Hosoyama A."/>
            <person name="Uohara A."/>
            <person name="Ohji S."/>
            <person name="Ichikawa N."/>
        </authorList>
    </citation>
    <scope>NUCLEOTIDE SEQUENCE [LARGE SCALE GENOMIC DNA]</scope>
    <source>
        <strain evidence="4 5">NBRC 106308</strain>
    </source>
</reference>
<dbReference type="RefSeq" id="WP_186816591.1">
    <property type="nucleotide sequence ID" value="NZ_BAAARM010000001.1"/>
</dbReference>